<dbReference type="InterPro" id="IPR036291">
    <property type="entry name" value="NAD(P)-bd_dom_sf"/>
</dbReference>
<dbReference type="PRINTS" id="PR00080">
    <property type="entry name" value="SDRFAMILY"/>
</dbReference>
<accession>A0A9P0EG05</accession>
<comment type="similarity">
    <text evidence="5">Belongs to the short-chain dehydrogenases/reductases (SDR) family. 17-beta-HSD 3 subfamily.</text>
</comment>
<dbReference type="FunFam" id="3.40.50.720:FF:000137">
    <property type="entry name" value="Hydroxysteroid (17-beta) dehydrogenase 3"/>
    <property type="match status" value="1"/>
</dbReference>
<protein>
    <recommendedName>
        <fullName evidence="8">Inactive hydroxysteroid dehydrogenase-like protein 1</fullName>
    </recommendedName>
</protein>
<dbReference type="PANTHER" id="PTHR44889:SF1">
    <property type="entry name" value="INACTIVE HYDROXYSTEROID DEHYDROGENASE-LIKE PROTEIN 1"/>
    <property type="match status" value="1"/>
</dbReference>
<dbReference type="PIRSF" id="PIRSF000126">
    <property type="entry name" value="11-beta-HSD1"/>
    <property type="match status" value="1"/>
</dbReference>
<name>A0A9P0EG05_NEZVI</name>
<dbReference type="GO" id="GO:0016491">
    <property type="term" value="F:oxidoreductase activity"/>
    <property type="evidence" value="ECO:0007669"/>
    <property type="project" value="UniProtKB-KW"/>
</dbReference>
<dbReference type="SUPFAM" id="SSF51735">
    <property type="entry name" value="NAD(P)-binding Rossmann-fold domains"/>
    <property type="match status" value="1"/>
</dbReference>
<evidence type="ECO:0008006" key="8">
    <source>
        <dbReference type="Google" id="ProtNLM"/>
    </source>
</evidence>
<gene>
    <name evidence="6" type="ORF">NEZAVI_LOCUS4846</name>
</gene>
<dbReference type="InterPro" id="IPR002347">
    <property type="entry name" value="SDR_fam"/>
</dbReference>
<comment type="subcellular location">
    <subcellularLocation>
        <location evidence="1">Mitochondrion</location>
    </subcellularLocation>
</comment>
<dbReference type="Pfam" id="PF00106">
    <property type="entry name" value="adh_short"/>
    <property type="match status" value="1"/>
</dbReference>
<dbReference type="InterPro" id="IPR020904">
    <property type="entry name" value="Sc_DH/Rdtase_CS"/>
</dbReference>
<dbReference type="Proteomes" id="UP001152798">
    <property type="component" value="Chromosome 2"/>
</dbReference>
<reference evidence="6" key="1">
    <citation type="submission" date="2022-01" db="EMBL/GenBank/DDBJ databases">
        <authorList>
            <person name="King R."/>
        </authorList>
    </citation>
    <scope>NUCLEOTIDE SEQUENCE</scope>
</reference>
<evidence type="ECO:0000256" key="4">
    <source>
        <dbReference type="ARBA" id="ARBA00023128"/>
    </source>
</evidence>
<proteinExistence type="inferred from homology"/>
<dbReference type="CDD" id="cd05356">
    <property type="entry name" value="17beta-HSD1_like_SDR_c"/>
    <property type="match status" value="1"/>
</dbReference>
<dbReference type="AlphaFoldDB" id="A0A9P0EG05"/>
<organism evidence="6 7">
    <name type="scientific">Nezara viridula</name>
    <name type="common">Southern green stink bug</name>
    <name type="synonym">Cimex viridulus</name>
    <dbReference type="NCBI Taxonomy" id="85310"/>
    <lineage>
        <taxon>Eukaryota</taxon>
        <taxon>Metazoa</taxon>
        <taxon>Ecdysozoa</taxon>
        <taxon>Arthropoda</taxon>
        <taxon>Hexapoda</taxon>
        <taxon>Insecta</taxon>
        <taxon>Pterygota</taxon>
        <taxon>Neoptera</taxon>
        <taxon>Paraneoptera</taxon>
        <taxon>Hemiptera</taxon>
        <taxon>Heteroptera</taxon>
        <taxon>Panheteroptera</taxon>
        <taxon>Pentatomomorpha</taxon>
        <taxon>Pentatomoidea</taxon>
        <taxon>Pentatomidae</taxon>
        <taxon>Pentatominae</taxon>
        <taxon>Nezara</taxon>
    </lineage>
</organism>
<dbReference type="GO" id="GO:0005739">
    <property type="term" value="C:mitochondrion"/>
    <property type="evidence" value="ECO:0007669"/>
    <property type="project" value="UniProtKB-SubCell"/>
</dbReference>
<evidence type="ECO:0000256" key="1">
    <source>
        <dbReference type="ARBA" id="ARBA00004173"/>
    </source>
</evidence>
<evidence type="ECO:0000256" key="2">
    <source>
        <dbReference type="ARBA" id="ARBA00022857"/>
    </source>
</evidence>
<dbReference type="Gene3D" id="3.40.50.720">
    <property type="entry name" value="NAD(P)-binding Rossmann-like Domain"/>
    <property type="match status" value="1"/>
</dbReference>
<evidence type="ECO:0000313" key="7">
    <source>
        <dbReference type="Proteomes" id="UP001152798"/>
    </source>
</evidence>
<keyword evidence="3" id="KW-0560">Oxidoreductase</keyword>
<dbReference type="PROSITE" id="PS00061">
    <property type="entry name" value="ADH_SHORT"/>
    <property type="match status" value="1"/>
</dbReference>
<evidence type="ECO:0000256" key="5">
    <source>
        <dbReference type="ARBA" id="ARBA00038261"/>
    </source>
</evidence>
<keyword evidence="7" id="KW-1185">Reference proteome</keyword>
<evidence type="ECO:0000313" key="6">
    <source>
        <dbReference type="EMBL" id="CAH1394324.1"/>
    </source>
</evidence>
<sequence length="318" mass="35892">MSLPVELFALLGALLLGVLLADFIFQLALALRAHLLPRLLPPLHLAAKFGPWAVVTGCTDGIGRAYVEELAKRGLNIVLISRNKEKLIRVANEIESRYQVKTKIITVDFSKGQSVFYQIEAEIKGIPIGILVNNVGKQYTYPTYLTEVPEQELWDIINVNIGATTIMTKMILPQMVARKRGAIVNVSSSSELQPLPLMTVYAATKVFVKSFSEALRVEYQSEGITIQHLSPFFIKTKMNAFSYRLQESSLLVPDAETYAKNAINTLGRVNHTTGYWVHGLQYFFTMIPPMWIRTYIGAFMNQTFRKDYLYNNKSVSFL</sequence>
<dbReference type="EMBL" id="OV725078">
    <property type="protein sequence ID" value="CAH1394324.1"/>
    <property type="molecule type" value="Genomic_DNA"/>
</dbReference>
<dbReference type="InterPro" id="IPR052149">
    <property type="entry name" value="17-beta-HSD3-like"/>
</dbReference>
<dbReference type="PANTHER" id="PTHR44889">
    <property type="entry name" value="INACTIVE HYDROXYSTEROID DEHYDROGENASE-LIKE PROTEIN 1"/>
    <property type="match status" value="1"/>
</dbReference>
<dbReference type="PRINTS" id="PR00081">
    <property type="entry name" value="GDHRDH"/>
</dbReference>
<dbReference type="OrthoDB" id="5545019at2759"/>
<keyword evidence="2" id="KW-0521">NADP</keyword>
<keyword evidence="4" id="KW-0496">Mitochondrion</keyword>
<evidence type="ECO:0000256" key="3">
    <source>
        <dbReference type="ARBA" id="ARBA00023002"/>
    </source>
</evidence>